<gene>
    <name evidence="2" type="ORF">DARMORV10_C07P14210.1</name>
</gene>
<dbReference type="AlphaFoldDB" id="A0A816M9I3"/>
<reference evidence="2" key="1">
    <citation type="submission" date="2021-01" db="EMBL/GenBank/DDBJ databases">
        <authorList>
            <consortium name="Genoscope - CEA"/>
            <person name="William W."/>
        </authorList>
    </citation>
    <scope>NUCLEOTIDE SEQUENCE</scope>
</reference>
<dbReference type="EMBL" id="HG994371">
    <property type="protein sequence ID" value="CAF1966681.1"/>
    <property type="molecule type" value="Genomic_DNA"/>
</dbReference>
<evidence type="ECO:0000313" key="2">
    <source>
        <dbReference type="EMBL" id="CAF1966681.1"/>
    </source>
</evidence>
<dbReference type="InterPro" id="IPR006527">
    <property type="entry name" value="F-box-assoc_dom_typ1"/>
</dbReference>
<evidence type="ECO:0000259" key="1">
    <source>
        <dbReference type="Pfam" id="PF07734"/>
    </source>
</evidence>
<protein>
    <submittedName>
        <fullName evidence="2">(rape) hypothetical protein</fullName>
    </submittedName>
</protein>
<dbReference type="Proteomes" id="UP001295469">
    <property type="component" value="Chromosome C07"/>
</dbReference>
<proteinExistence type="predicted"/>
<name>A0A816M9I3_BRANA</name>
<dbReference type="Pfam" id="PF07734">
    <property type="entry name" value="FBA_1"/>
    <property type="match status" value="1"/>
</dbReference>
<accession>A0A816M9I3</accession>
<feature type="domain" description="F-box associated beta-propeller type 1" evidence="1">
    <location>
        <begin position="3"/>
        <end position="140"/>
    </location>
</feature>
<organism evidence="2">
    <name type="scientific">Brassica napus</name>
    <name type="common">Rape</name>
    <dbReference type="NCBI Taxonomy" id="3708"/>
    <lineage>
        <taxon>Eukaryota</taxon>
        <taxon>Viridiplantae</taxon>
        <taxon>Streptophyta</taxon>
        <taxon>Embryophyta</taxon>
        <taxon>Tracheophyta</taxon>
        <taxon>Spermatophyta</taxon>
        <taxon>Magnoliopsida</taxon>
        <taxon>eudicotyledons</taxon>
        <taxon>Gunneridae</taxon>
        <taxon>Pentapetalae</taxon>
        <taxon>rosids</taxon>
        <taxon>malvids</taxon>
        <taxon>Brassicales</taxon>
        <taxon>Brassicaceae</taxon>
        <taxon>Brassiceae</taxon>
        <taxon>Brassica</taxon>
    </lineage>
</organism>
<sequence>MFQSLSLPHPYSHSISALSVVAENKLCLLGTSRIYYSSRDLHVSETTCWVGNSLGSIMSWSELLTVKDHSEVNLNGLSFVADEQSKTLVYCNQSPKNNKIVHIVRGDTYVKVDPLDRSSTIRPSSSSSLLLNYVPSLVQIKQGKSACDL</sequence>